<feature type="transmembrane region" description="Helical" evidence="1">
    <location>
        <begin position="33"/>
        <end position="58"/>
    </location>
</feature>
<reference evidence="3 4" key="1">
    <citation type="submission" date="2018-06" db="EMBL/GenBank/DDBJ databases">
        <title>Genomic Encyclopedia of Archaeal and Bacterial Type Strains, Phase II (KMG-II): from individual species to whole genera.</title>
        <authorList>
            <person name="Goeker M."/>
        </authorList>
    </citation>
    <scope>NUCLEOTIDE SEQUENCE [LARGE SCALE GENOMIC DNA]</scope>
    <source>
        <strain evidence="3 4">DSM 23241</strain>
    </source>
</reference>
<keyword evidence="1" id="KW-0472">Membrane</keyword>
<gene>
    <name evidence="3" type="ORF">LX80_00647</name>
</gene>
<accession>A0A2W7RVE7</accession>
<name>A0A2W7RVE7_9BACT</name>
<dbReference type="OrthoDB" id="1523022at2"/>
<keyword evidence="4" id="KW-1185">Reference proteome</keyword>
<feature type="transmembrane region" description="Helical" evidence="1">
    <location>
        <begin position="175"/>
        <end position="192"/>
    </location>
</feature>
<dbReference type="AlphaFoldDB" id="A0A2W7RVE7"/>
<sequence>MFENYNTEENSFEAFTTPDPVMRSSRISYLGQMAILIGFAGVGIVISSMLAVVIWMLMTHQSLDTMTTNILLPAYANTAKVIQLVMSFCMFFLPAFFLALLISKKPLYYMHYNRSINLKQVYLVIAMVFVGLFLSGALTELNQIIPIPKKWEVSFKAMEKAYTDGVKGMAVMKNFGDYLSTLLVIAIAPAIFEETFFRGGMQNILVQWTKSAAAGIIITSIIFSAAHTSYYGFLPRFGLGIILGYIYYYGKNIWLNILLHFLNNGFAVTMLYFATKNGALKDDAMDDTTFPWYIGIVAIIALVILFKYFKKATPIQTS</sequence>
<evidence type="ECO:0000256" key="1">
    <source>
        <dbReference type="SAM" id="Phobius"/>
    </source>
</evidence>
<keyword evidence="1" id="KW-0812">Transmembrane</keyword>
<evidence type="ECO:0000313" key="4">
    <source>
        <dbReference type="Proteomes" id="UP000249720"/>
    </source>
</evidence>
<dbReference type="PANTHER" id="PTHR43592">
    <property type="entry name" value="CAAX AMINO TERMINAL PROTEASE"/>
    <property type="match status" value="1"/>
</dbReference>
<feature type="transmembrane region" description="Helical" evidence="1">
    <location>
        <begin position="204"/>
        <end position="227"/>
    </location>
</feature>
<comment type="caution">
    <text evidence="3">The sequence shown here is derived from an EMBL/GenBank/DDBJ whole genome shotgun (WGS) entry which is preliminary data.</text>
</comment>
<dbReference type="GO" id="GO:0004175">
    <property type="term" value="F:endopeptidase activity"/>
    <property type="evidence" value="ECO:0007669"/>
    <property type="project" value="UniProtKB-ARBA"/>
</dbReference>
<feature type="transmembrane region" description="Helical" evidence="1">
    <location>
        <begin position="81"/>
        <end position="101"/>
    </location>
</feature>
<protein>
    <recommendedName>
        <fullName evidence="2">CAAX prenyl protease 2/Lysostaphin resistance protein A-like domain-containing protein</fullName>
    </recommendedName>
</protein>
<evidence type="ECO:0000313" key="3">
    <source>
        <dbReference type="EMBL" id="PZX64451.1"/>
    </source>
</evidence>
<feature type="transmembrane region" description="Helical" evidence="1">
    <location>
        <begin position="121"/>
        <end position="139"/>
    </location>
</feature>
<dbReference type="EMBL" id="QKZV01000002">
    <property type="protein sequence ID" value="PZX64451.1"/>
    <property type="molecule type" value="Genomic_DNA"/>
</dbReference>
<dbReference type="PANTHER" id="PTHR43592:SF15">
    <property type="entry name" value="CAAX AMINO TERMINAL PROTEASE FAMILY PROTEIN"/>
    <property type="match status" value="1"/>
</dbReference>
<feature type="transmembrane region" description="Helical" evidence="1">
    <location>
        <begin position="233"/>
        <end position="250"/>
    </location>
</feature>
<evidence type="ECO:0000259" key="2">
    <source>
        <dbReference type="Pfam" id="PF02517"/>
    </source>
</evidence>
<keyword evidence="1" id="KW-1133">Transmembrane helix</keyword>
<feature type="domain" description="CAAX prenyl protease 2/Lysostaphin resistance protein A-like" evidence="2">
    <location>
        <begin position="179"/>
        <end position="265"/>
    </location>
</feature>
<dbReference type="GO" id="GO:0080120">
    <property type="term" value="P:CAAX-box protein maturation"/>
    <property type="evidence" value="ECO:0007669"/>
    <property type="project" value="UniProtKB-ARBA"/>
</dbReference>
<organism evidence="3 4">
    <name type="scientific">Hydrotalea sandarakina</name>
    <dbReference type="NCBI Taxonomy" id="1004304"/>
    <lineage>
        <taxon>Bacteria</taxon>
        <taxon>Pseudomonadati</taxon>
        <taxon>Bacteroidota</taxon>
        <taxon>Chitinophagia</taxon>
        <taxon>Chitinophagales</taxon>
        <taxon>Chitinophagaceae</taxon>
        <taxon>Hydrotalea</taxon>
    </lineage>
</organism>
<proteinExistence type="predicted"/>
<feature type="transmembrane region" description="Helical" evidence="1">
    <location>
        <begin position="290"/>
        <end position="309"/>
    </location>
</feature>
<dbReference type="Proteomes" id="UP000249720">
    <property type="component" value="Unassembled WGS sequence"/>
</dbReference>
<dbReference type="InterPro" id="IPR003675">
    <property type="entry name" value="Rce1/LyrA-like_dom"/>
</dbReference>
<dbReference type="Pfam" id="PF02517">
    <property type="entry name" value="Rce1-like"/>
    <property type="match status" value="1"/>
</dbReference>
<dbReference type="RefSeq" id="WP_111293625.1">
    <property type="nucleotide sequence ID" value="NZ_QKZV01000002.1"/>
</dbReference>
<feature type="transmembrane region" description="Helical" evidence="1">
    <location>
        <begin position="257"/>
        <end position="275"/>
    </location>
</feature>